<protein>
    <submittedName>
        <fullName evidence="2">Uncharacterized protein</fullName>
    </submittedName>
</protein>
<organism evidence="2 3">
    <name type="scientific">Noviluteimonas caseinilytica</name>
    <dbReference type="NCBI Taxonomy" id="2675101"/>
    <lineage>
        <taxon>Bacteria</taxon>
        <taxon>Pseudomonadati</taxon>
        <taxon>Pseudomonadota</taxon>
        <taxon>Gammaproteobacteria</taxon>
        <taxon>Lysobacterales</taxon>
        <taxon>Lysobacteraceae</taxon>
        <taxon>Noviluteimonas</taxon>
    </lineage>
</organism>
<gene>
    <name evidence="2" type="ORF">LYSCAS_06980</name>
</gene>
<dbReference type="RefSeq" id="WP_213435741.1">
    <property type="nucleotide sequence ID" value="NZ_AP024545.1"/>
</dbReference>
<evidence type="ECO:0000313" key="2">
    <source>
        <dbReference type="EMBL" id="BCT91674.1"/>
    </source>
</evidence>
<name>A0ABN6FQI6_9GAMM</name>
<reference evidence="2 3" key="1">
    <citation type="submission" date="2021-03" db="EMBL/GenBank/DDBJ databases">
        <title>Complete Genome Sequences of Two Lysobacter Strains Isolated from Sea Water (Lysobacter caseinilyticus) and Soil (Lysobacter helvus) in South Korea.</title>
        <authorList>
            <person name="Watanabe Y."/>
            <person name="Arakawa K."/>
        </authorList>
    </citation>
    <scope>NUCLEOTIDE SEQUENCE [LARGE SCALE GENOMIC DNA]</scope>
    <source>
        <strain evidence="2 3">KVB24</strain>
    </source>
</reference>
<dbReference type="Proteomes" id="UP000681317">
    <property type="component" value="Chromosome"/>
</dbReference>
<feature type="region of interest" description="Disordered" evidence="1">
    <location>
        <begin position="52"/>
        <end position="77"/>
    </location>
</feature>
<evidence type="ECO:0000256" key="1">
    <source>
        <dbReference type="SAM" id="MobiDB-lite"/>
    </source>
</evidence>
<evidence type="ECO:0000313" key="3">
    <source>
        <dbReference type="Proteomes" id="UP000681317"/>
    </source>
</evidence>
<sequence>MIFRRLQRSLRASLLALLVLGLLITPVMHFMCEVHSIEHALLASVDRTHTVHFEGDRDDPGDQGQSGSKHTHGANWYEGGSPSFTPVVPVLAFTLIHPPRIALPPMEAFAIEPHASTSPFRPPIA</sequence>
<dbReference type="EMBL" id="AP024545">
    <property type="protein sequence ID" value="BCT91674.1"/>
    <property type="molecule type" value="Genomic_DNA"/>
</dbReference>
<keyword evidence="3" id="KW-1185">Reference proteome</keyword>
<accession>A0ABN6FQI6</accession>
<proteinExistence type="predicted"/>